<comment type="subcellular location">
    <subcellularLocation>
        <location evidence="1">Nucleus</location>
    </subcellularLocation>
</comment>
<evidence type="ECO:0000313" key="10">
    <source>
        <dbReference type="Proteomes" id="UP000504638"/>
    </source>
</evidence>
<dbReference type="GO" id="GO:0008270">
    <property type="term" value="F:zinc ion binding"/>
    <property type="evidence" value="ECO:0007669"/>
    <property type="project" value="UniProtKB-KW"/>
</dbReference>
<dbReference type="OrthoDB" id="10018191at2759"/>
<sequence>MPTSADQRGVGTPAQALFQCAECKRTYTRLDHLSRHVRSHTKEKPFVCDTCLKPFARADLMKRHAAGHS</sequence>
<dbReference type="PROSITE" id="PS00028">
    <property type="entry name" value="ZINC_FINGER_C2H2_1"/>
    <property type="match status" value="2"/>
</dbReference>
<evidence type="ECO:0000256" key="6">
    <source>
        <dbReference type="ARBA" id="ARBA00023242"/>
    </source>
</evidence>
<organism evidence="9">
    <name type="scientific">Eremomyces bilateralis CBS 781.70</name>
    <dbReference type="NCBI Taxonomy" id="1392243"/>
    <lineage>
        <taxon>Eukaryota</taxon>
        <taxon>Fungi</taxon>
        <taxon>Dikarya</taxon>
        <taxon>Ascomycota</taxon>
        <taxon>Pezizomycotina</taxon>
        <taxon>Dothideomycetes</taxon>
        <taxon>Dothideomycetes incertae sedis</taxon>
        <taxon>Eremomycetales</taxon>
        <taxon>Eremomycetaceae</taxon>
        <taxon>Eremomyces</taxon>
    </lineage>
</organism>
<evidence type="ECO:0000256" key="5">
    <source>
        <dbReference type="ARBA" id="ARBA00022833"/>
    </source>
</evidence>
<reference evidence="11" key="2">
    <citation type="submission" date="2020-04" db="EMBL/GenBank/DDBJ databases">
        <authorList>
            <consortium name="NCBI Genome Project"/>
        </authorList>
    </citation>
    <scope>NUCLEOTIDE SEQUENCE</scope>
    <source>
        <strain evidence="11">CBS 781.70</strain>
    </source>
</reference>
<dbReference type="InterPro" id="IPR051059">
    <property type="entry name" value="VerF-like"/>
</dbReference>
<dbReference type="Gene3D" id="3.30.160.60">
    <property type="entry name" value="Classic Zinc Finger"/>
    <property type="match status" value="2"/>
</dbReference>
<feature type="domain" description="C2H2-type" evidence="8">
    <location>
        <begin position="18"/>
        <end position="45"/>
    </location>
</feature>
<keyword evidence="3" id="KW-0677">Repeat</keyword>
<keyword evidence="6" id="KW-0539">Nucleus</keyword>
<evidence type="ECO:0000313" key="9">
    <source>
        <dbReference type="EMBL" id="KAF1816414.1"/>
    </source>
</evidence>
<dbReference type="AlphaFoldDB" id="A0A6G1GEG3"/>
<evidence type="ECO:0000256" key="1">
    <source>
        <dbReference type="ARBA" id="ARBA00004123"/>
    </source>
</evidence>
<name>A0A6G1GEG3_9PEZI</name>
<dbReference type="PROSITE" id="PS50157">
    <property type="entry name" value="ZINC_FINGER_C2H2_2"/>
    <property type="match status" value="2"/>
</dbReference>
<evidence type="ECO:0000259" key="8">
    <source>
        <dbReference type="PROSITE" id="PS50157"/>
    </source>
</evidence>
<evidence type="ECO:0000256" key="7">
    <source>
        <dbReference type="PROSITE-ProRule" id="PRU00042"/>
    </source>
</evidence>
<dbReference type="EMBL" id="ML975150">
    <property type="protein sequence ID" value="KAF1816414.1"/>
    <property type="molecule type" value="Genomic_DNA"/>
</dbReference>
<dbReference type="SUPFAM" id="SSF57667">
    <property type="entry name" value="beta-beta-alpha zinc fingers"/>
    <property type="match status" value="1"/>
</dbReference>
<feature type="non-terminal residue" evidence="9">
    <location>
        <position position="69"/>
    </location>
</feature>
<dbReference type="GO" id="GO:0000978">
    <property type="term" value="F:RNA polymerase II cis-regulatory region sequence-specific DNA binding"/>
    <property type="evidence" value="ECO:0007669"/>
    <property type="project" value="InterPro"/>
</dbReference>
<reference evidence="9 11" key="1">
    <citation type="submission" date="2020-01" db="EMBL/GenBank/DDBJ databases">
        <authorList>
            <consortium name="DOE Joint Genome Institute"/>
            <person name="Haridas S."/>
            <person name="Albert R."/>
            <person name="Binder M."/>
            <person name="Bloem J."/>
            <person name="Labutti K."/>
            <person name="Salamov A."/>
            <person name="Andreopoulos B."/>
            <person name="Baker S.E."/>
            <person name="Barry K."/>
            <person name="Bills G."/>
            <person name="Bluhm B.H."/>
            <person name="Cannon C."/>
            <person name="Castanera R."/>
            <person name="Culley D.E."/>
            <person name="Daum C."/>
            <person name="Ezra D."/>
            <person name="Gonzalez J.B."/>
            <person name="Henrissat B."/>
            <person name="Kuo A."/>
            <person name="Liang C."/>
            <person name="Lipzen A."/>
            <person name="Lutzoni F."/>
            <person name="Magnuson J."/>
            <person name="Mondo S."/>
            <person name="Nolan M."/>
            <person name="Ohm R."/>
            <person name="Pangilinan J."/>
            <person name="Park H.-J."/>
            <person name="Ramirez L."/>
            <person name="Alfaro M."/>
            <person name="Sun H."/>
            <person name="Tritt A."/>
            <person name="Yoshinaga Y."/>
            <person name="Zwiers L.-H."/>
            <person name="Turgeon B.G."/>
            <person name="Goodwin S.B."/>
            <person name="Spatafora J.W."/>
            <person name="Crous P.W."/>
            <person name="Grigoriev I.V."/>
        </authorList>
    </citation>
    <scope>NUCLEOTIDE SEQUENCE</scope>
    <source>
        <strain evidence="9 11">CBS 781.70</strain>
    </source>
</reference>
<evidence type="ECO:0000256" key="3">
    <source>
        <dbReference type="ARBA" id="ARBA00022737"/>
    </source>
</evidence>
<keyword evidence="2" id="KW-0479">Metal-binding</keyword>
<dbReference type="PANTHER" id="PTHR40626">
    <property type="entry name" value="MIP31509P"/>
    <property type="match status" value="1"/>
</dbReference>
<dbReference type="RefSeq" id="XP_033538045.1">
    <property type="nucleotide sequence ID" value="XM_033675949.1"/>
</dbReference>
<dbReference type="GeneID" id="54416519"/>
<dbReference type="InterPro" id="IPR013087">
    <property type="entry name" value="Znf_C2H2_type"/>
</dbReference>
<dbReference type="GO" id="GO:0005634">
    <property type="term" value="C:nucleus"/>
    <property type="evidence" value="ECO:0007669"/>
    <property type="project" value="UniProtKB-SubCell"/>
</dbReference>
<dbReference type="Proteomes" id="UP000504638">
    <property type="component" value="Unplaced"/>
</dbReference>
<reference evidence="11" key="3">
    <citation type="submission" date="2025-04" db="UniProtKB">
        <authorList>
            <consortium name="RefSeq"/>
        </authorList>
    </citation>
    <scope>IDENTIFICATION</scope>
    <source>
        <strain evidence="11">CBS 781.70</strain>
    </source>
</reference>
<keyword evidence="5" id="KW-0862">Zinc</keyword>
<accession>A0A6G1GEG3</accession>
<dbReference type="GO" id="GO:0000785">
    <property type="term" value="C:chromatin"/>
    <property type="evidence" value="ECO:0007669"/>
    <property type="project" value="TreeGrafter"/>
</dbReference>
<evidence type="ECO:0000313" key="11">
    <source>
        <dbReference type="RefSeq" id="XP_033538045.1"/>
    </source>
</evidence>
<dbReference type="SMART" id="SM00355">
    <property type="entry name" value="ZnF_C2H2"/>
    <property type="match status" value="2"/>
</dbReference>
<dbReference type="PANTHER" id="PTHR40626:SF11">
    <property type="entry name" value="ZINC FINGER PROTEIN YPR022C"/>
    <property type="match status" value="1"/>
</dbReference>
<keyword evidence="10" id="KW-1185">Reference proteome</keyword>
<feature type="domain" description="C2H2-type" evidence="8">
    <location>
        <begin position="46"/>
        <end position="69"/>
    </location>
</feature>
<protein>
    <recommendedName>
        <fullName evidence="8">C2H2-type domain-containing protein</fullName>
    </recommendedName>
</protein>
<dbReference type="GO" id="GO:0000981">
    <property type="term" value="F:DNA-binding transcription factor activity, RNA polymerase II-specific"/>
    <property type="evidence" value="ECO:0007669"/>
    <property type="project" value="InterPro"/>
</dbReference>
<dbReference type="Pfam" id="PF00096">
    <property type="entry name" value="zf-C2H2"/>
    <property type="match status" value="2"/>
</dbReference>
<evidence type="ECO:0000256" key="2">
    <source>
        <dbReference type="ARBA" id="ARBA00022723"/>
    </source>
</evidence>
<proteinExistence type="predicted"/>
<dbReference type="FunFam" id="3.30.160.60:FF:000515">
    <property type="entry name" value="early growth response protein 4"/>
    <property type="match status" value="1"/>
</dbReference>
<keyword evidence="4 7" id="KW-0863">Zinc-finger</keyword>
<dbReference type="InterPro" id="IPR036236">
    <property type="entry name" value="Znf_C2H2_sf"/>
</dbReference>
<evidence type="ECO:0000256" key="4">
    <source>
        <dbReference type="ARBA" id="ARBA00022771"/>
    </source>
</evidence>
<gene>
    <name evidence="9 11" type="ORF">P152DRAFT_388823</name>
</gene>